<gene>
    <name evidence="8" type="primary">DUOXA1</name>
    <name evidence="8" type="ORF">CEXT_814881</name>
</gene>
<organism evidence="8 9">
    <name type="scientific">Caerostris extrusa</name>
    <name type="common">Bark spider</name>
    <name type="synonym">Caerostris bankana</name>
    <dbReference type="NCBI Taxonomy" id="172846"/>
    <lineage>
        <taxon>Eukaryota</taxon>
        <taxon>Metazoa</taxon>
        <taxon>Ecdysozoa</taxon>
        <taxon>Arthropoda</taxon>
        <taxon>Chelicerata</taxon>
        <taxon>Arachnida</taxon>
        <taxon>Araneae</taxon>
        <taxon>Araneomorphae</taxon>
        <taxon>Entelegynae</taxon>
        <taxon>Araneoidea</taxon>
        <taxon>Araneidae</taxon>
        <taxon>Caerostris</taxon>
    </lineage>
</organism>
<dbReference type="Proteomes" id="UP001054945">
    <property type="component" value="Unassembled WGS sequence"/>
</dbReference>
<sequence length="189" mass="21528">MPPPDSNQKPVIIRNAVLLYRCITLKNRNSRTEIGRGTMGGSVFQAFREYGQPTYYEENRWPVTADKVVYGILYGFLAIAFSLYLAIIGIRGIDRLYVFTRVTVSLFIGAVILICNFGYGWESGSVKAVTPYKSFVKEQVKANIGLKIGLRGINVTLEGLPRTQLKETINYNERFSWEWAQGKPGFWRR</sequence>
<evidence type="ECO:0000256" key="2">
    <source>
        <dbReference type="ARBA" id="ARBA00009816"/>
    </source>
</evidence>
<feature type="transmembrane region" description="Helical" evidence="7">
    <location>
        <begin position="102"/>
        <end position="121"/>
    </location>
</feature>
<evidence type="ECO:0000313" key="9">
    <source>
        <dbReference type="Proteomes" id="UP001054945"/>
    </source>
</evidence>
<evidence type="ECO:0000313" key="8">
    <source>
        <dbReference type="EMBL" id="GIZ01860.1"/>
    </source>
</evidence>
<proteinExistence type="inferred from homology"/>
<feature type="non-terminal residue" evidence="8">
    <location>
        <position position="189"/>
    </location>
</feature>
<dbReference type="InterPro" id="IPR018469">
    <property type="entry name" value="Dual_oxidase_maturation_fac"/>
</dbReference>
<dbReference type="PANTHER" id="PTHR31158">
    <property type="entry name" value="DUAL OXIDASE 2"/>
    <property type="match status" value="1"/>
</dbReference>
<keyword evidence="9" id="KW-1185">Reference proteome</keyword>
<feature type="transmembrane region" description="Helical" evidence="7">
    <location>
        <begin position="68"/>
        <end position="90"/>
    </location>
</feature>
<comment type="subcellular location">
    <subcellularLocation>
        <location evidence="1">Membrane</location>
        <topology evidence="1">Multi-pass membrane protein</topology>
    </subcellularLocation>
</comment>
<protein>
    <submittedName>
        <fullName evidence="8">Dual oxidase maturation factor 1</fullName>
    </submittedName>
</protein>
<evidence type="ECO:0000256" key="6">
    <source>
        <dbReference type="ARBA" id="ARBA00023180"/>
    </source>
</evidence>
<keyword evidence="3 7" id="KW-0812">Transmembrane</keyword>
<comment type="caution">
    <text evidence="8">The sequence shown here is derived from an EMBL/GenBank/DDBJ whole genome shotgun (WGS) entry which is preliminary data.</text>
</comment>
<accession>A0AAV4Y4C0</accession>
<keyword evidence="4 7" id="KW-1133">Transmembrane helix</keyword>
<dbReference type="GO" id="GO:0015031">
    <property type="term" value="P:protein transport"/>
    <property type="evidence" value="ECO:0007669"/>
    <property type="project" value="InterPro"/>
</dbReference>
<evidence type="ECO:0000256" key="1">
    <source>
        <dbReference type="ARBA" id="ARBA00004141"/>
    </source>
</evidence>
<evidence type="ECO:0000256" key="5">
    <source>
        <dbReference type="ARBA" id="ARBA00023136"/>
    </source>
</evidence>
<dbReference type="GO" id="GO:0005789">
    <property type="term" value="C:endoplasmic reticulum membrane"/>
    <property type="evidence" value="ECO:0007669"/>
    <property type="project" value="InterPro"/>
</dbReference>
<dbReference type="Pfam" id="PF10204">
    <property type="entry name" value="DuoxA"/>
    <property type="match status" value="1"/>
</dbReference>
<reference evidence="8 9" key="1">
    <citation type="submission" date="2021-06" db="EMBL/GenBank/DDBJ databases">
        <title>Caerostris extrusa draft genome.</title>
        <authorList>
            <person name="Kono N."/>
            <person name="Arakawa K."/>
        </authorList>
    </citation>
    <scope>NUCLEOTIDE SEQUENCE [LARGE SCALE GENOMIC DNA]</scope>
</reference>
<comment type="similarity">
    <text evidence="2">Belongs to the DUOXA family.</text>
</comment>
<keyword evidence="5 7" id="KW-0472">Membrane</keyword>
<evidence type="ECO:0000256" key="4">
    <source>
        <dbReference type="ARBA" id="ARBA00022989"/>
    </source>
</evidence>
<keyword evidence="6" id="KW-0325">Glycoprotein</keyword>
<name>A0AAV4Y4C0_CAEEX</name>
<dbReference type="PANTHER" id="PTHR31158:SF1">
    <property type="entry name" value="DOXA1 FACTOR-RELATED"/>
    <property type="match status" value="1"/>
</dbReference>
<evidence type="ECO:0000256" key="7">
    <source>
        <dbReference type="SAM" id="Phobius"/>
    </source>
</evidence>
<dbReference type="EMBL" id="BPLR01001360">
    <property type="protein sequence ID" value="GIZ01860.1"/>
    <property type="molecule type" value="Genomic_DNA"/>
</dbReference>
<dbReference type="AlphaFoldDB" id="A0AAV4Y4C0"/>
<evidence type="ECO:0000256" key="3">
    <source>
        <dbReference type="ARBA" id="ARBA00022692"/>
    </source>
</evidence>